<protein>
    <submittedName>
        <fullName evidence="1">Uncharacterized protein</fullName>
    </submittedName>
</protein>
<comment type="caution">
    <text evidence="1">The sequence shown here is derived from an EMBL/GenBank/DDBJ whole genome shotgun (WGS) entry which is preliminary data.</text>
</comment>
<proteinExistence type="predicted"/>
<name>A0AA43UAH7_9ACTN</name>
<evidence type="ECO:0000313" key="2">
    <source>
        <dbReference type="Proteomes" id="UP001168575"/>
    </source>
</evidence>
<organism evidence="1 2">
    <name type="scientific">Phoenicibacter congonensis</name>
    <dbReference type="NCBI Taxonomy" id="1944646"/>
    <lineage>
        <taxon>Bacteria</taxon>
        <taxon>Bacillati</taxon>
        <taxon>Actinomycetota</taxon>
        <taxon>Coriobacteriia</taxon>
        <taxon>Eggerthellales</taxon>
        <taxon>Eggerthellaceae</taxon>
        <taxon>Phoenicibacter</taxon>
    </lineage>
</organism>
<dbReference type="EMBL" id="JAUMVS010000161">
    <property type="protein sequence ID" value="MDO4842411.1"/>
    <property type="molecule type" value="Genomic_DNA"/>
</dbReference>
<reference evidence="1" key="1">
    <citation type="submission" date="2023-07" db="EMBL/GenBank/DDBJ databases">
        <title>Between Cages and Wild: Unraveling the Impact of Captivity on Animal Microbiomes and Antimicrobial Resistance.</title>
        <authorList>
            <person name="Schmartz G.P."/>
            <person name="Rehner J."/>
            <person name="Schuff M.J."/>
            <person name="Becker S.L."/>
            <person name="Kravczyk M."/>
            <person name="Gurevich A."/>
            <person name="Francke R."/>
            <person name="Mueller R."/>
            <person name="Keller V."/>
            <person name="Keller A."/>
        </authorList>
    </citation>
    <scope>NUCLEOTIDE SEQUENCE</scope>
    <source>
        <strain evidence="1">S12M_St_49</strain>
    </source>
</reference>
<sequence length="79" mass="9271">MTTEDTNLEYLEQNLPTYLETSLSQMKESWEKVDAGLECLRWGDDWCDLQSSINCAEVDGEITHEQAAYLRNEYLRITY</sequence>
<dbReference type="AlphaFoldDB" id="A0AA43UAH7"/>
<evidence type="ECO:0000313" key="1">
    <source>
        <dbReference type="EMBL" id="MDO4842411.1"/>
    </source>
</evidence>
<gene>
    <name evidence="1" type="ORF">Q3982_07035</name>
</gene>
<accession>A0AA43UAH7</accession>
<dbReference type="Proteomes" id="UP001168575">
    <property type="component" value="Unassembled WGS sequence"/>
</dbReference>
<keyword evidence="2" id="KW-1185">Reference proteome</keyword>